<dbReference type="AlphaFoldDB" id="A0A9X3XMN1"/>
<accession>A0A9X3XMN1</accession>
<dbReference type="RefSeq" id="WP_008677520.1">
    <property type="nucleotide sequence ID" value="NZ_CABKOG010000003.1"/>
</dbReference>
<dbReference type="InterPro" id="IPR024301">
    <property type="entry name" value="Amidase_6"/>
</dbReference>
<name>A0A9X3XMN1_9CLOT</name>
<organism evidence="2 3">
    <name type="scientific">Clostridium tertium</name>
    <dbReference type="NCBI Taxonomy" id="1559"/>
    <lineage>
        <taxon>Bacteria</taxon>
        <taxon>Bacillati</taxon>
        <taxon>Bacillota</taxon>
        <taxon>Clostridia</taxon>
        <taxon>Eubacteriales</taxon>
        <taxon>Clostridiaceae</taxon>
        <taxon>Clostridium</taxon>
    </lineage>
</organism>
<proteinExistence type="predicted"/>
<protein>
    <submittedName>
        <fullName evidence="2">Amidase domain-containing protein</fullName>
    </submittedName>
</protein>
<reference evidence="2" key="1">
    <citation type="submission" date="2022-05" db="EMBL/GenBank/DDBJ databases">
        <title>Draft genome sequence of Clostridium tertium strain CP3 isolated from Peru.</title>
        <authorList>
            <person name="Hurtado R."/>
            <person name="Lima L."/>
            <person name="Sousa T."/>
            <person name="Jaiswal A.K."/>
            <person name="Tiwari S."/>
            <person name="Maturrano L."/>
            <person name="Brenig B."/>
            <person name="Azevedo V."/>
        </authorList>
    </citation>
    <scope>NUCLEOTIDE SEQUENCE</scope>
    <source>
        <strain evidence="2">CP3</strain>
    </source>
</reference>
<dbReference type="Pfam" id="PF12671">
    <property type="entry name" value="Amidase_6"/>
    <property type="match status" value="1"/>
</dbReference>
<keyword evidence="3" id="KW-1185">Reference proteome</keyword>
<dbReference type="PANTHER" id="PTHR40032:SF1">
    <property type="entry name" value="EXPORTED PROTEIN"/>
    <property type="match status" value="1"/>
</dbReference>
<dbReference type="Proteomes" id="UP001141183">
    <property type="component" value="Unassembled WGS sequence"/>
</dbReference>
<evidence type="ECO:0000313" key="3">
    <source>
        <dbReference type="Proteomes" id="UP001141183"/>
    </source>
</evidence>
<comment type="caution">
    <text evidence="2">The sequence shown here is derived from an EMBL/GenBank/DDBJ whole genome shotgun (WGS) entry which is preliminary data.</text>
</comment>
<dbReference type="PANTHER" id="PTHR40032">
    <property type="entry name" value="EXPORTED PROTEIN-RELATED"/>
    <property type="match status" value="1"/>
</dbReference>
<dbReference type="EMBL" id="JAMRYU010000005">
    <property type="protein sequence ID" value="MDC4239762.1"/>
    <property type="molecule type" value="Genomic_DNA"/>
</dbReference>
<evidence type="ECO:0000313" key="2">
    <source>
        <dbReference type="EMBL" id="MDC4239762.1"/>
    </source>
</evidence>
<feature type="domain" description="Putative amidase" evidence="1">
    <location>
        <begin position="40"/>
        <end position="215"/>
    </location>
</feature>
<evidence type="ECO:0000259" key="1">
    <source>
        <dbReference type="Pfam" id="PF12671"/>
    </source>
</evidence>
<sequence length="314" mass="36918">MKKIIKRKLGLFLGVISFLSVFSFSIRVKSLSNEIKNNHYNRELAREYAIKWATSSNSKYYNYVNEGGDCTNFVSQVLRAGGIEFVGSKSTATSIKSWFYYSPNLPNRSSTWTAAQPFHLHFGKEYKRAHSYKEYKIIDALVNWNEIYLSLLPGDIVQYSRPNNITFHSQAITDLIDKNQTIYFCQHSNSMENFRRNGNLRYYLMGKPNDYNFYVYKIKDDSGRTSIELNYDSTDTIKDNQTDEDYRKELIEAIDIIKLSLEDTRFDNEENNSKETDEFIKKMESRIEEVEFYINSRDKTPKELLERLCDRQGL</sequence>
<gene>
    <name evidence="2" type="ORF">NE398_06245</name>
</gene>